<keyword evidence="1" id="KW-0963">Cytoplasm</keyword>
<dbReference type="VEuPathDB" id="PiroplasmaDB:TpMuguga_02g00408"/>
<gene>
    <name evidence="10" type="ordered locus">TP02_0408</name>
</gene>
<feature type="binding site" evidence="6">
    <location>
        <position position="157"/>
    </location>
    <ligand>
        <name>S-adenosyl-L-methionine</name>
        <dbReference type="ChEBI" id="CHEBI:59789"/>
    </ligand>
</feature>
<keyword evidence="5 6" id="KW-0949">S-adenosyl-L-methionine</keyword>
<dbReference type="OMA" id="KCENSAD"/>
<evidence type="ECO:0000313" key="11">
    <source>
        <dbReference type="Proteomes" id="UP000001949"/>
    </source>
</evidence>
<dbReference type="Pfam" id="PF04034">
    <property type="entry name" value="Ribo_biogen_C"/>
    <property type="match status" value="1"/>
</dbReference>
<comment type="caution">
    <text evidence="10">The sequence shown here is derived from an EMBL/GenBank/DDBJ whole genome shotgun (WGS) entry which is preliminary data.</text>
</comment>
<dbReference type="KEGG" id="tpv:TP02_0408"/>
<keyword evidence="2 6" id="KW-0690">Ribosome biogenesis</keyword>
<keyword evidence="3 6" id="KW-0698">rRNA processing</keyword>
<feature type="binding site" evidence="6">
    <location>
        <position position="180"/>
    </location>
    <ligand>
        <name>S-adenosyl-L-methionine</name>
        <dbReference type="ChEBI" id="CHEBI:59789"/>
    </ligand>
</feature>
<dbReference type="STRING" id="5875.Q4N582"/>
<dbReference type="InterPro" id="IPR007209">
    <property type="entry name" value="RNaseL-inhib-like_metal-bd_dom"/>
</dbReference>
<dbReference type="InterPro" id="IPR022968">
    <property type="entry name" value="Tsr3-like"/>
</dbReference>
<dbReference type="Proteomes" id="UP000001949">
    <property type="component" value="Unassembled WGS sequence"/>
</dbReference>
<name>Q4N582_THEPA</name>
<dbReference type="InParanoid" id="Q4N582"/>
<evidence type="ECO:0000256" key="1">
    <source>
        <dbReference type="ARBA" id="ARBA00022490"/>
    </source>
</evidence>
<feature type="domain" description="RNase L inhibitor RLI-like possible metal-binding" evidence="9">
    <location>
        <begin position="93"/>
        <end position="127"/>
    </location>
</feature>
<dbReference type="Pfam" id="PF04068">
    <property type="entry name" value="Fer4_RLI"/>
    <property type="match status" value="1"/>
</dbReference>
<dbReference type="GeneID" id="3501994"/>
<dbReference type="AlphaFoldDB" id="Q4N582"/>
<evidence type="ECO:0000259" key="9">
    <source>
        <dbReference type="Pfam" id="PF04068"/>
    </source>
</evidence>
<dbReference type="EMBL" id="AAGK01000002">
    <property type="protein sequence ID" value="EAN32691.1"/>
    <property type="molecule type" value="Genomic_DNA"/>
</dbReference>
<comment type="similarity">
    <text evidence="6">Belongs to the TDD superfamily. TSR3 family.</text>
</comment>
<feature type="domain" description="16S/18S rRNA aminocarboxypropyltransferase Tsr3 C-terminal" evidence="8">
    <location>
        <begin position="131"/>
        <end position="258"/>
    </location>
</feature>
<evidence type="ECO:0000256" key="5">
    <source>
        <dbReference type="ARBA" id="ARBA00022691"/>
    </source>
</evidence>
<dbReference type="GO" id="GO:0030490">
    <property type="term" value="P:maturation of SSU-rRNA"/>
    <property type="evidence" value="ECO:0007669"/>
    <property type="project" value="TreeGrafter"/>
</dbReference>
<dbReference type="PANTHER" id="PTHR20426:SF0">
    <property type="entry name" value="18S RRNA AMINOCARBOXYPROPYLTRANSFERASE"/>
    <property type="match status" value="1"/>
</dbReference>
<dbReference type="EC" id="2.5.1.157" evidence="6"/>
<evidence type="ECO:0000256" key="4">
    <source>
        <dbReference type="ARBA" id="ARBA00022679"/>
    </source>
</evidence>
<evidence type="ECO:0000259" key="8">
    <source>
        <dbReference type="Pfam" id="PF04034"/>
    </source>
</evidence>
<dbReference type="FunCoup" id="Q4N582">
    <property type="interactions" value="138"/>
</dbReference>
<reference evidence="10 11" key="1">
    <citation type="journal article" date="2005" name="Science">
        <title>Genome sequence of Theileria parva, a bovine pathogen that transforms lymphocytes.</title>
        <authorList>
            <person name="Gardner M.J."/>
            <person name="Bishop R."/>
            <person name="Shah T."/>
            <person name="de Villiers E.P."/>
            <person name="Carlton J.M."/>
            <person name="Hall N."/>
            <person name="Ren Q."/>
            <person name="Paulsen I.T."/>
            <person name="Pain A."/>
            <person name="Berriman M."/>
            <person name="Wilson R.J.M."/>
            <person name="Sato S."/>
            <person name="Ralph S.A."/>
            <person name="Mann D.J."/>
            <person name="Xiong Z."/>
            <person name="Shallom S.J."/>
            <person name="Weidman J."/>
            <person name="Jiang L."/>
            <person name="Lynn J."/>
            <person name="Weaver B."/>
            <person name="Shoaibi A."/>
            <person name="Domingo A.R."/>
            <person name="Wasawo D."/>
            <person name="Crabtree J."/>
            <person name="Wortman J.R."/>
            <person name="Haas B."/>
            <person name="Angiuoli S.V."/>
            <person name="Creasy T.H."/>
            <person name="Lu C."/>
            <person name="Suh B."/>
            <person name="Silva J.C."/>
            <person name="Utterback T.R."/>
            <person name="Feldblyum T.V."/>
            <person name="Pertea M."/>
            <person name="Allen J."/>
            <person name="Nierman W.C."/>
            <person name="Taracha E.L.N."/>
            <person name="Salzberg S.L."/>
            <person name="White O.R."/>
            <person name="Fitzhugh H.A."/>
            <person name="Morzaria S."/>
            <person name="Venter J.C."/>
            <person name="Fraser C.M."/>
            <person name="Nene V."/>
        </authorList>
    </citation>
    <scope>NUCLEOTIDE SEQUENCE [LARGE SCALE GENOMIC DNA]</scope>
    <source>
        <strain evidence="10 11">Muguga</strain>
    </source>
</reference>
<dbReference type="eggNOG" id="KOG3154">
    <property type="taxonomic scope" value="Eukaryota"/>
</dbReference>
<evidence type="ECO:0000256" key="7">
    <source>
        <dbReference type="SAM" id="MobiDB-lite"/>
    </source>
</evidence>
<dbReference type="InterPro" id="IPR007177">
    <property type="entry name" value="Tsr3_C"/>
</dbReference>
<dbReference type="PANTHER" id="PTHR20426">
    <property type="entry name" value="RIBOSOME BIOGENESIS PROTEIN TSR3 HOMOLOG"/>
    <property type="match status" value="1"/>
</dbReference>
<keyword evidence="11" id="KW-1185">Reference proteome</keyword>
<dbReference type="NCBIfam" id="NF002621">
    <property type="entry name" value="PRK02287.1"/>
    <property type="match status" value="1"/>
</dbReference>
<evidence type="ECO:0000256" key="6">
    <source>
        <dbReference type="HAMAP-Rule" id="MF_03146"/>
    </source>
</evidence>
<dbReference type="GO" id="GO:0106388">
    <property type="term" value="F:rRNA small subunit aminocarboxypropyltransferase activity"/>
    <property type="evidence" value="ECO:0007669"/>
    <property type="project" value="UniProtKB-EC"/>
</dbReference>
<comment type="caution">
    <text evidence="6">Lacks conserved residue(s) required for the propagation of feature annotation.</text>
</comment>
<sequence>MVGFRGKNFGRRNCANIHDVYANALKLTKSSQIPQDSNSKSNISPEPPELQENLQHSEPNLGDLEPNLQHFESKFDENVSDSDVTDEVKTLKVRMYLWHFNQCDVKRCTGKRLLRFGLVKELPMTQRFSGIILTPLATTLFSLSDAEIVKNKGIAVIDCSWNKITQTPLNSFQTRNGRILPFLVAGNPTHFGKPFELSCAEALASALYIARMADSAERVLSVFNWGHVFLELNRAAFELYSSKGFTSEDMLRLQEEYLQEQKTQSQEQKSLNSIDYQHISDNIT</sequence>
<dbReference type="GO" id="GO:1904047">
    <property type="term" value="F:S-adenosyl-L-methionine binding"/>
    <property type="evidence" value="ECO:0007669"/>
    <property type="project" value="UniProtKB-UniRule"/>
</dbReference>
<organism evidence="10 11">
    <name type="scientific">Theileria parva</name>
    <name type="common">East coast fever infection agent</name>
    <dbReference type="NCBI Taxonomy" id="5875"/>
    <lineage>
        <taxon>Eukaryota</taxon>
        <taxon>Sar</taxon>
        <taxon>Alveolata</taxon>
        <taxon>Apicomplexa</taxon>
        <taxon>Aconoidasida</taxon>
        <taxon>Piroplasmida</taxon>
        <taxon>Theileriidae</taxon>
        <taxon>Theileria</taxon>
    </lineage>
</organism>
<evidence type="ECO:0000313" key="10">
    <source>
        <dbReference type="EMBL" id="EAN32691.1"/>
    </source>
</evidence>
<comment type="catalytic activity">
    <reaction evidence="6">
        <text>an N(1)-methylpseudouridine in rRNA + S-adenosyl-L-methionine = N(1)-methyl-N(3)-[(3S)-3-amino-3-carboxypropyl]pseudouridine in rRNA + S-methyl-5'-thioadenosine + H(+)</text>
        <dbReference type="Rhea" id="RHEA:63296"/>
        <dbReference type="Rhea" id="RHEA-COMP:11634"/>
        <dbReference type="Rhea" id="RHEA-COMP:16310"/>
        <dbReference type="ChEBI" id="CHEBI:15378"/>
        <dbReference type="ChEBI" id="CHEBI:17509"/>
        <dbReference type="ChEBI" id="CHEBI:59789"/>
        <dbReference type="ChEBI" id="CHEBI:74890"/>
        <dbReference type="ChEBI" id="CHEBI:146234"/>
        <dbReference type="EC" id="2.5.1.157"/>
    </reaction>
</comment>
<dbReference type="GO" id="GO:0000455">
    <property type="term" value="P:enzyme-directed rRNA pseudouridine synthesis"/>
    <property type="evidence" value="ECO:0007669"/>
    <property type="project" value="UniProtKB-UniRule"/>
</dbReference>
<dbReference type="RefSeq" id="XP_764974.1">
    <property type="nucleotide sequence ID" value="XM_759881.1"/>
</dbReference>
<keyword evidence="4 6" id="KW-0808">Transferase</keyword>
<evidence type="ECO:0000256" key="2">
    <source>
        <dbReference type="ARBA" id="ARBA00022517"/>
    </source>
</evidence>
<comment type="function">
    <text evidence="6">Aminocarboxypropyltransferase that catalyzes the aminocarboxypropyl transfer on pseudouridine in 18S rRNA. It constitutes the last step in biosynthesis of the hypermodified N1-methyl-N3-(3-amino-3-carboxypropyl) pseudouridine (m1acp3-Psi).</text>
</comment>
<accession>Q4N582</accession>
<proteinExistence type="inferred from homology"/>
<feature type="region of interest" description="Disordered" evidence="7">
    <location>
        <begin position="31"/>
        <end position="62"/>
    </location>
</feature>
<protein>
    <recommendedName>
        <fullName evidence="6">18S rRNA aminocarboxypropyltransferase</fullName>
        <ecNumber evidence="6">2.5.1.157</ecNumber>
    </recommendedName>
</protein>
<evidence type="ECO:0000256" key="3">
    <source>
        <dbReference type="ARBA" id="ARBA00022552"/>
    </source>
</evidence>
<feature type="binding site" evidence="6">
    <location>
        <position position="109"/>
    </location>
    <ligand>
        <name>S-adenosyl-L-methionine</name>
        <dbReference type="ChEBI" id="CHEBI:59789"/>
    </ligand>
</feature>
<feature type="compositionally biased region" description="Polar residues" evidence="7">
    <location>
        <begin position="31"/>
        <end position="44"/>
    </location>
</feature>
<dbReference type="HAMAP" id="MF_01116">
    <property type="entry name" value="TSR3"/>
    <property type="match status" value="1"/>
</dbReference>